<name>A0A101LX70_PICGL</name>
<evidence type="ECO:0000313" key="1">
    <source>
        <dbReference type="EMBL" id="KUM46975.1"/>
    </source>
</evidence>
<organism evidence="1">
    <name type="scientific">Picea glauca</name>
    <name type="common">White spruce</name>
    <name type="synonym">Pinus glauca</name>
    <dbReference type="NCBI Taxonomy" id="3330"/>
    <lineage>
        <taxon>Eukaryota</taxon>
        <taxon>Viridiplantae</taxon>
        <taxon>Streptophyta</taxon>
        <taxon>Embryophyta</taxon>
        <taxon>Tracheophyta</taxon>
        <taxon>Spermatophyta</taxon>
        <taxon>Pinopsida</taxon>
        <taxon>Pinidae</taxon>
        <taxon>Conifers I</taxon>
        <taxon>Pinales</taxon>
        <taxon>Pinaceae</taxon>
        <taxon>Picea</taxon>
    </lineage>
</organism>
<proteinExistence type="predicted"/>
<keyword evidence="1" id="KW-0496">Mitochondrion</keyword>
<sequence>MVCVFCTPDVVDVLGGAVLGTLSRMALLQDGDVWGLLFQRQVGTSCRENNPYLVL</sequence>
<dbReference type="AlphaFoldDB" id="A0A101LX70"/>
<gene>
    <name evidence="1" type="ORF">ABT39_MTgene5979</name>
</gene>
<accession>A0A101LX70</accession>
<protein>
    <submittedName>
        <fullName evidence="1">Uncharacterized protein</fullName>
    </submittedName>
</protein>
<comment type="caution">
    <text evidence="1">The sequence shown here is derived from an EMBL/GenBank/DDBJ whole genome shotgun (WGS) entry which is preliminary data.</text>
</comment>
<dbReference type="EMBL" id="LKAM01000008">
    <property type="protein sequence ID" value="KUM46975.1"/>
    <property type="molecule type" value="Genomic_DNA"/>
</dbReference>
<reference evidence="1" key="1">
    <citation type="journal article" date="2015" name="Genome Biol. Evol.">
        <title>Organellar Genomes of White Spruce (Picea glauca): Assembly and Annotation.</title>
        <authorList>
            <person name="Jackman S.D."/>
            <person name="Warren R.L."/>
            <person name="Gibb E.A."/>
            <person name="Vandervalk B.P."/>
            <person name="Mohamadi H."/>
            <person name="Chu J."/>
            <person name="Raymond A."/>
            <person name="Pleasance S."/>
            <person name="Coope R."/>
            <person name="Wildung M.R."/>
            <person name="Ritland C.E."/>
            <person name="Bousquet J."/>
            <person name="Jones S.J."/>
            <person name="Bohlmann J."/>
            <person name="Birol I."/>
        </authorList>
    </citation>
    <scope>NUCLEOTIDE SEQUENCE [LARGE SCALE GENOMIC DNA]</scope>
    <source>
        <tissue evidence="1">Flushing bud</tissue>
    </source>
</reference>
<geneLocation type="mitochondrion" evidence="1"/>